<sequence length="820" mass="92688">MALSSSQSVSARASSFLRENSPTTSESSVEQLPSLRASSLVQRWREIEAESRTPRENHSGRVSLNSNPEVIRSSSSTGSSSSTKNSRSSNVEDSSYVEDPSLRSEACEDCTQTCEPITIPGNSARSQIPEDPFPDWASDRTAASEPNSSLYQRQSSDVGETERGRVADIIKRLSTFSQPNSPVASSPMCDELDRENSSDLSDHGEQRGSSAIGITLPRVRGRQALQDLLIQVELERQKELGGLVERHAVSRFTQRGRLQALLRLKILQRGAGTQNQERPISRASELDQLQRRPTIFHLRERFNSRVEQKSMACSNEEDKDTSRSPAQLIKNAHETEHSAVSRQDGNHNDRKDVATTPPPPPPPPPPKKVTKAARTPTKSTTARELINLKEQLRSLQSINGHLQERVSQSSKVTLKRPCSDGIGALKWQGDLNTEKCLHGSERNGIKEKQPDLKTCPRVISSIIESWEEGTTSRVGQLDWERPDETVESSNVSDVDVITEEEPDIENEQHVGFVDSWQEISVTEDESDLSTHQLVEPDSRAWLRGISHQQSDFEDRRQAWYRNMLESNTDNDEICELFERRSVSTFLTSDLRTRMDQMVSSFVRRQINQTTSEANEHEYEEEEETLLNNEYNETSDYPDQMVSTSLQLPLPSRVRSRSEYQDNDVSDGDQYVSTSFQEPQSSHSYEEDSPQSSPFTGHRSLEMELIYDLRGHMAQLSQEMSELRKSIKSCMGMQEQLQHSIKKEVSASVDHSGELVEFNRQRKRKGYCCICYEMPVDSLLYRCGHMCTCFKCAHELQWSSGRCPICRASILDVVRAYSESQ</sequence>
<dbReference type="Proteomes" id="UP001202328">
    <property type="component" value="Unassembled WGS sequence"/>
</dbReference>
<feature type="region of interest" description="Disordered" evidence="2">
    <location>
        <begin position="48"/>
        <end position="103"/>
    </location>
</feature>
<gene>
    <name evidence="4" type="ORF">MKW98_007617</name>
</gene>
<feature type="compositionally biased region" description="Basic and acidic residues" evidence="2">
    <location>
        <begin position="331"/>
        <end position="353"/>
    </location>
</feature>
<feature type="compositionally biased region" description="Polar residues" evidence="2">
    <location>
        <begin position="117"/>
        <end position="126"/>
    </location>
</feature>
<evidence type="ECO:0000313" key="4">
    <source>
        <dbReference type="EMBL" id="KAI3904914.1"/>
    </source>
</evidence>
<feature type="region of interest" description="Disordered" evidence="2">
    <location>
        <begin position="645"/>
        <end position="696"/>
    </location>
</feature>
<feature type="region of interest" description="Disordered" evidence="2">
    <location>
        <begin position="301"/>
        <end position="380"/>
    </location>
</feature>
<dbReference type="Gene3D" id="3.30.40.10">
    <property type="entry name" value="Zinc/RING finger domain, C3HC4 (zinc finger)"/>
    <property type="match status" value="1"/>
</dbReference>
<dbReference type="InterPro" id="IPR001841">
    <property type="entry name" value="Znf_RING"/>
</dbReference>
<dbReference type="EMBL" id="JAJJMB010011049">
    <property type="protein sequence ID" value="KAI3904914.1"/>
    <property type="molecule type" value="Genomic_DNA"/>
</dbReference>
<evidence type="ECO:0000256" key="2">
    <source>
        <dbReference type="SAM" id="MobiDB-lite"/>
    </source>
</evidence>
<dbReference type="SUPFAM" id="SSF57850">
    <property type="entry name" value="RING/U-box"/>
    <property type="match status" value="1"/>
</dbReference>
<dbReference type="InterPro" id="IPR013083">
    <property type="entry name" value="Znf_RING/FYVE/PHD"/>
</dbReference>
<feature type="region of interest" description="Disordered" evidence="2">
    <location>
        <begin position="117"/>
        <end position="162"/>
    </location>
</feature>
<dbReference type="Pfam" id="PF13920">
    <property type="entry name" value="zf-C3HC4_3"/>
    <property type="match status" value="1"/>
</dbReference>
<feature type="compositionally biased region" description="Polar residues" evidence="2">
    <location>
        <begin position="17"/>
        <end position="36"/>
    </location>
</feature>
<dbReference type="PROSITE" id="PS50089">
    <property type="entry name" value="ZF_RING_2"/>
    <property type="match status" value="1"/>
</dbReference>
<dbReference type="PANTHER" id="PTHR47820:SF3">
    <property type="entry name" value="OS07G0499800 PROTEIN"/>
    <property type="match status" value="1"/>
</dbReference>
<feature type="region of interest" description="Disordered" evidence="2">
    <location>
        <begin position="1"/>
        <end position="36"/>
    </location>
</feature>
<feature type="compositionally biased region" description="Low complexity" evidence="2">
    <location>
        <begin position="72"/>
        <end position="89"/>
    </location>
</feature>
<dbReference type="GO" id="GO:0008270">
    <property type="term" value="F:zinc ion binding"/>
    <property type="evidence" value="ECO:0007669"/>
    <property type="project" value="UniProtKB-KW"/>
</dbReference>
<feature type="compositionally biased region" description="Low complexity" evidence="2">
    <location>
        <begin position="1"/>
        <end position="15"/>
    </location>
</feature>
<dbReference type="AlphaFoldDB" id="A0AAD4XDU0"/>
<evidence type="ECO:0000313" key="5">
    <source>
        <dbReference type="Proteomes" id="UP001202328"/>
    </source>
</evidence>
<dbReference type="SUPFAM" id="SSF101447">
    <property type="entry name" value="Formin homology 2 domain (FH2 domain)"/>
    <property type="match status" value="1"/>
</dbReference>
<keyword evidence="5" id="KW-1185">Reference proteome</keyword>
<organism evidence="4 5">
    <name type="scientific">Papaver atlanticum</name>
    <dbReference type="NCBI Taxonomy" id="357466"/>
    <lineage>
        <taxon>Eukaryota</taxon>
        <taxon>Viridiplantae</taxon>
        <taxon>Streptophyta</taxon>
        <taxon>Embryophyta</taxon>
        <taxon>Tracheophyta</taxon>
        <taxon>Spermatophyta</taxon>
        <taxon>Magnoliopsida</taxon>
        <taxon>Ranunculales</taxon>
        <taxon>Papaveraceae</taxon>
        <taxon>Papaveroideae</taxon>
        <taxon>Papaver</taxon>
    </lineage>
</organism>
<dbReference type="PANTHER" id="PTHR47820">
    <property type="entry name" value="BNAC05G24000D PROTEIN"/>
    <property type="match status" value="1"/>
</dbReference>
<feature type="compositionally biased region" description="Basic and acidic residues" evidence="2">
    <location>
        <begin position="48"/>
        <end position="59"/>
    </location>
</feature>
<comment type="caution">
    <text evidence="4">The sequence shown here is derived from an EMBL/GenBank/DDBJ whole genome shotgun (WGS) entry which is preliminary data.</text>
</comment>
<dbReference type="CDD" id="cd16647">
    <property type="entry name" value="mRING-HC-C3HC5_NEU1"/>
    <property type="match status" value="1"/>
</dbReference>
<proteinExistence type="predicted"/>
<feature type="region of interest" description="Disordered" evidence="2">
    <location>
        <begin position="177"/>
        <end position="212"/>
    </location>
</feature>
<keyword evidence="1" id="KW-0863">Zinc-finger</keyword>
<evidence type="ECO:0000256" key="1">
    <source>
        <dbReference type="PROSITE-ProRule" id="PRU00175"/>
    </source>
</evidence>
<feature type="compositionally biased region" description="Basic and acidic residues" evidence="2">
    <location>
        <begin position="194"/>
        <end position="206"/>
    </location>
</feature>
<keyword evidence="1" id="KW-0479">Metal-binding</keyword>
<protein>
    <recommendedName>
        <fullName evidence="3">RING-type domain-containing protein</fullName>
    </recommendedName>
</protein>
<evidence type="ECO:0000259" key="3">
    <source>
        <dbReference type="PROSITE" id="PS50089"/>
    </source>
</evidence>
<keyword evidence="1" id="KW-0862">Zinc</keyword>
<feature type="domain" description="RING-type" evidence="3">
    <location>
        <begin position="767"/>
        <end position="806"/>
    </location>
</feature>
<feature type="compositionally biased region" description="Polar residues" evidence="2">
    <location>
        <begin position="144"/>
        <end position="158"/>
    </location>
</feature>
<accession>A0AAD4XDU0</accession>
<name>A0AAD4XDU0_9MAGN</name>
<reference evidence="4" key="1">
    <citation type="submission" date="2022-04" db="EMBL/GenBank/DDBJ databases">
        <title>A functionally conserved STORR gene fusion in Papaver species that diverged 16.8 million years ago.</title>
        <authorList>
            <person name="Catania T."/>
        </authorList>
    </citation>
    <scope>NUCLEOTIDE SEQUENCE</scope>
    <source>
        <strain evidence="4">S-188037</strain>
    </source>
</reference>
<feature type="compositionally biased region" description="Polar residues" evidence="2">
    <location>
        <begin position="670"/>
        <end position="682"/>
    </location>
</feature>
<feature type="compositionally biased region" description="Pro residues" evidence="2">
    <location>
        <begin position="356"/>
        <end position="367"/>
    </location>
</feature>